<gene>
    <name evidence="2" type="ORF">Sru01_59050</name>
</gene>
<dbReference type="RefSeq" id="WP_203992374.1">
    <property type="nucleotide sequence ID" value="NZ_BOOU01000083.1"/>
</dbReference>
<dbReference type="EMBL" id="BOOU01000083">
    <property type="protein sequence ID" value="GII80923.1"/>
    <property type="molecule type" value="Genomic_DNA"/>
</dbReference>
<name>A0A919V491_9ACTN</name>
<evidence type="ECO:0000313" key="2">
    <source>
        <dbReference type="EMBL" id="GII80923.1"/>
    </source>
</evidence>
<dbReference type="Proteomes" id="UP000655287">
    <property type="component" value="Unassembled WGS sequence"/>
</dbReference>
<organism evidence="2 3">
    <name type="scientific">Sphaerisporangium rufum</name>
    <dbReference type="NCBI Taxonomy" id="1381558"/>
    <lineage>
        <taxon>Bacteria</taxon>
        <taxon>Bacillati</taxon>
        <taxon>Actinomycetota</taxon>
        <taxon>Actinomycetes</taxon>
        <taxon>Streptosporangiales</taxon>
        <taxon>Streptosporangiaceae</taxon>
        <taxon>Sphaerisporangium</taxon>
    </lineage>
</organism>
<proteinExistence type="predicted"/>
<protein>
    <submittedName>
        <fullName evidence="2">Uncharacterized protein</fullName>
    </submittedName>
</protein>
<evidence type="ECO:0000256" key="1">
    <source>
        <dbReference type="SAM" id="MobiDB-lite"/>
    </source>
</evidence>
<keyword evidence="3" id="KW-1185">Reference proteome</keyword>
<feature type="region of interest" description="Disordered" evidence="1">
    <location>
        <begin position="90"/>
        <end position="112"/>
    </location>
</feature>
<dbReference type="AlphaFoldDB" id="A0A919V491"/>
<sequence length="112" mass="11643">MKQLVMMTTPAKPWVTSPRPGFAAGVRRAIVPAAALPATLGLLADGTGAVRQEKTAFIQARLGKAAFAYRATGMTADTPAVNGRPVHVVPTSVDTANGGVQDSPPWRQPVNP</sequence>
<evidence type="ECO:0000313" key="3">
    <source>
        <dbReference type="Proteomes" id="UP000655287"/>
    </source>
</evidence>
<comment type="caution">
    <text evidence="2">The sequence shown here is derived from an EMBL/GenBank/DDBJ whole genome shotgun (WGS) entry which is preliminary data.</text>
</comment>
<reference evidence="2" key="1">
    <citation type="submission" date="2021-01" db="EMBL/GenBank/DDBJ databases">
        <title>Whole genome shotgun sequence of Sphaerisporangium rufum NBRC 109079.</title>
        <authorList>
            <person name="Komaki H."/>
            <person name="Tamura T."/>
        </authorList>
    </citation>
    <scope>NUCLEOTIDE SEQUENCE</scope>
    <source>
        <strain evidence="2">NBRC 109079</strain>
    </source>
</reference>
<accession>A0A919V491</accession>